<reference evidence="6" key="3">
    <citation type="submission" date="2015-06" db="UniProtKB">
        <authorList>
            <consortium name="EnsemblMetazoa"/>
        </authorList>
    </citation>
    <scope>IDENTIFICATION</scope>
</reference>
<reference evidence="5 7" key="2">
    <citation type="journal article" date="2013" name="Nature">
        <title>Insights into bilaterian evolution from three spiralian genomes.</title>
        <authorList>
            <person name="Simakov O."/>
            <person name="Marletaz F."/>
            <person name="Cho S.J."/>
            <person name="Edsinger-Gonzales E."/>
            <person name="Havlak P."/>
            <person name="Hellsten U."/>
            <person name="Kuo D.H."/>
            <person name="Larsson T."/>
            <person name="Lv J."/>
            <person name="Arendt D."/>
            <person name="Savage R."/>
            <person name="Osoegawa K."/>
            <person name="de Jong P."/>
            <person name="Grimwood J."/>
            <person name="Chapman J.A."/>
            <person name="Shapiro H."/>
            <person name="Aerts A."/>
            <person name="Otillar R.P."/>
            <person name="Terry A.Y."/>
            <person name="Boore J.L."/>
            <person name="Grigoriev I.V."/>
            <person name="Lindberg D.R."/>
            <person name="Seaver E.C."/>
            <person name="Weisblat D.A."/>
            <person name="Putnam N.H."/>
            <person name="Rokhsar D.S."/>
        </authorList>
    </citation>
    <scope>NUCLEOTIDE SEQUENCE</scope>
    <source>
        <strain evidence="5 7">I ESC-2004</strain>
    </source>
</reference>
<evidence type="ECO:0000256" key="2">
    <source>
        <dbReference type="ARBA" id="ARBA00022737"/>
    </source>
</evidence>
<dbReference type="PROSITE" id="PS50097">
    <property type="entry name" value="BTB"/>
    <property type="match status" value="1"/>
</dbReference>
<dbReference type="OMA" id="MARPRCA"/>
<sequence>MEPKSFMEAKNNVICEMRPANELVDIDLVFGDARFPCHKLLLASTSDYFRQQFSSNEVVMKGIDEETGKLIVNYLYTGEIDINDENVKNLLSASEMLQLNNLKAECEKFLCKHIQLSNCVSLLNLSHRYELKDLAEKSRQFVTENWTELPDDSIIELKKEDLESILIERLYENPENHFACLQIWVKSDKERDEQFVELVQHVDLSRCSPNFITSTVMDEKRMHNTKGMKLIQKAQEAEAKRQAAQEKEAEAKRQAAQAREAEAERQAAQAWEAKAKRLAAQAREAEAKLQAAQRSGICITM</sequence>
<keyword evidence="1" id="KW-0880">Kelch repeat</keyword>
<protein>
    <recommendedName>
        <fullName evidence="4">BTB domain-containing protein</fullName>
    </recommendedName>
</protein>
<dbReference type="SMART" id="SM00225">
    <property type="entry name" value="BTB"/>
    <property type="match status" value="1"/>
</dbReference>
<dbReference type="EnsemblMetazoa" id="CapteT176531">
    <property type="protein sequence ID" value="CapteP176531"/>
    <property type="gene ID" value="CapteG176531"/>
</dbReference>
<dbReference type="SUPFAM" id="SSF54695">
    <property type="entry name" value="POZ domain"/>
    <property type="match status" value="1"/>
</dbReference>
<dbReference type="OrthoDB" id="6357972at2759"/>
<dbReference type="STRING" id="283909.R7TEP0"/>
<dbReference type="InterPro" id="IPR011333">
    <property type="entry name" value="SKP1/BTB/POZ_sf"/>
</dbReference>
<dbReference type="Gene3D" id="3.30.710.10">
    <property type="entry name" value="Potassium Channel Kv1.1, Chain A"/>
    <property type="match status" value="1"/>
</dbReference>
<dbReference type="Gene3D" id="1.25.40.420">
    <property type="match status" value="1"/>
</dbReference>
<dbReference type="EMBL" id="AMQN01014806">
    <property type="status" value="NOT_ANNOTATED_CDS"/>
    <property type="molecule type" value="Genomic_DNA"/>
</dbReference>
<dbReference type="Pfam" id="PF07707">
    <property type="entry name" value="BACK"/>
    <property type="match status" value="1"/>
</dbReference>
<feature type="domain" description="BTB" evidence="4">
    <location>
        <begin position="24"/>
        <end position="84"/>
    </location>
</feature>
<dbReference type="SMART" id="SM00875">
    <property type="entry name" value="BACK"/>
    <property type="match status" value="1"/>
</dbReference>
<feature type="compositionally biased region" description="Basic and acidic residues" evidence="3">
    <location>
        <begin position="237"/>
        <end position="265"/>
    </location>
</feature>
<dbReference type="Proteomes" id="UP000014760">
    <property type="component" value="Unassembled WGS sequence"/>
</dbReference>
<dbReference type="PANTHER" id="PTHR24412:SF489">
    <property type="entry name" value="RING FINGER DOMAIN AND KELCH REPEAT-CONTAINING PROTEIN DDB_G0271372"/>
    <property type="match status" value="1"/>
</dbReference>
<accession>R7TEP0</accession>
<gene>
    <name evidence="5" type="ORF">CAPTEDRAFT_176531</name>
</gene>
<feature type="region of interest" description="Disordered" evidence="3">
    <location>
        <begin position="237"/>
        <end position="270"/>
    </location>
</feature>
<dbReference type="AlphaFoldDB" id="R7TEP0"/>
<evidence type="ECO:0000256" key="3">
    <source>
        <dbReference type="SAM" id="MobiDB-lite"/>
    </source>
</evidence>
<name>R7TEP0_CAPTE</name>
<dbReference type="InterPro" id="IPR000210">
    <property type="entry name" value="BTB/POZ_dom"/>
</dbReference>
<dbReference type="EMBL" id="KB311315">
    <property type="protein sequence ID" value="ELT89531.1"/>
    <property type="molecule type" value="Genomic_DNA"/>
</dbReference>
<evidence type="ECO:0000259" key="4">
    <source>
        <dbReference type="PROSITE" id="PS50097"/>
    </source>
</evidence>
<dbReference type="InterPro" id="IPR011705">
    <property type="entry name" value="BACK"/>
</dbReference>
<reference evidence="7" key="1">
    <citation type="submission" date="2012-12" db="EMBL/GenBank/DDBJ databases">
        <authorList>
            <person name="Hellsten U."/>
            <person name="Grimwood J."/>
            <person name="Chapman J.A."/>
            <person name="Shapiro H."/>
            <person name="Aerts A."/>
            <person name="Otillar R.P."/>
            <person name="Terry A.Y."/>
            <person name="Boore J.L."/>
            <person name="Simakov O."/>
            <person name="Marletaz F."/>
            <person name="Cho S.-J."/>
            <person name="Edsinger-Gonzales E."/>
            <person name="Havlak P."/>
            <person name="Kuo D.-H."/>
            <person name="Larsson T."/>
            <person name="Lv J."/>
            <person name="Arendt D."/>
            <person name="Savage R."/>
            <person name="Osoegawa K."/>
            <person name="de Jong P."/>
            <person name="Lindberg D.R."/>
            <person name="Seaver E.C."/>
            <person name="Weisblat D.A."/>
            <person name="Putnam N.H."/>
            <person name="Grigoriev I.V."/>
            <person name="Rokhsar D.S."/>
        </authorList>
    </citation>
    <scope>NUCLEOTIDE SEQUENCE</scope>
    <source>
        <strain evidence="7">I ESC-2004</strain>
    </source>
</reference>
<dbReference type="Pfam" id="PF00651">
    <property type="entry name" value="BTB"/>
    <property type="match status" value="1"/>
</dbReference>
<evidence type="ECO:0000313" key="5">
    <source>
        <dbReference type="EMBL" id="ELT89531.1"/>
    </source>
</evidence>
<evidence type="ECO:0000313" key="7">
    <source>
        <dbReference type="Proteomes" id="UP000014760"/>
    </source>
</evidence>
<dbReference type="HOGENOM" id="CLU_004253_11_0_1"/>
<proteinExistence type="predicted"/>
<keyword evidence="7" id="KW-1185">Reference proteome</keyword>
<evidence type="ECO:0000256" key="1">
    <source>
        <dbReference type="ARBA" id="ARBA00022441"/>
    </source>
</evidence>
<keyword evidence="2" id="KW-0677">Repeat</keyword>
<organism evidence="5">
    <name type="scientific">Capitella teleta</name>
    <name type="common">Polychaete worm</name>
    <dbReference type="NCBI Taxonomy" id="283909"/>
    <lineage>
        <taxon>Eukaryota</taxon>
        <taxon>Metazoa</taxon>
        <taxon>Spiralia</taxon>
        <taxon>Lophotrochozoa</taxon>
        <taxon>Annelida</taxon>
        <taxon>Polychaeta</taxon>
        <taxon>Sedentaria</taxon>
        <taxon>Scolecida</taxon>
        <taxon>Capitellidae</taxon>
        <taxon>Capitella</taxon>
    </lineage>
</organism>
<dbReference type="CDD" id="cd14733">
    <property type="entry name" value="BACK"/>
    <property type="match status" value="1"/>
</dbReference>
<evidence type="ECO:0000313" key="6">
    <source>
        <dbReference type="EnsemblMetazoa" id="CapteP176531"/>
    </source>
</evidence>
<dbReference type="PANTHER" id="PTHR24412">
    <property type="entry name" value="KELCH PROTEIN"/>
    <property type="match status" value="1"/>
</dbReference>